<dbReference type="Proteomes" id="UP000053630">
    <property type="component" value="Unassembled WGS sequence"/>
</dbReference>
<sequence>MKSTLLADVSSIVDAQCRGGNLAILLLSYFPKFARSLKRTMLRDSSCLPLVAPIALLSDMERALDGLILRFFVDPDLSSSRPFTLLTTLTVASLLANLRLEYRRDGNVKKF</sequence>
<dbReference type="GeneID" id="18676033"/>
<evidence type="ECO:0000313" key="2">
    <source>
        <dbReference type="Proteomes" id="UP000053630"/>
    </source>
</evidence>
<evidence type="ECO:0000313" key="1">
    <source>
        <dbReference type="EMBL" id="EJC97399.1"/>
    </source>
</evidence>
<accession>R7SIH8</accession>
<name>R7SIH8_FOMME</name>
<keyword evidence="2" id="KW-1185">Reference proteome</keyword>
<dbReference type="KEGG" id="fme:FOMMEDRAFT_163590"/>
<dbReference type="EMBL" id="JH718746">
    <property type="protein sequence ID" value="EJC97399.1"/>
    <property type="molecule type" value="Genomic_DNA"/>
</dbReference>
<protein>
    <submittedName>
        <fullName evidence="1">Uncharacterized protein</fullName>
    </submittedName>
</protein>
<proteinExistence type="predicted"/>
<dbReference type="RefSeq" id="XP_007272337.1">
    <property type="nucleotide sequence ID" value="XM_007272275.1"/>
</dbReference>
<reference evidence="2" key="1">
    <citation type="journal article" date="2012" name="Science">
        <title>The Paleozoic origin of enzymatic lignin decomposition reconstructed from 31 fungal genomes.</title>
        <authorList>
            <person name="Floudas D."/>
            <person name="Binder M."/>
            <person name="Riley R."/>
            <person name="Barry K."/>
            <person name="Blanchette R.A."/>
            <person name="Henrissat B."/>
            <person name="Martinez A.T."/>
            <person name="Otillar R."/>
            <person name="Spatafora J.W."/>
            <person name="Yadav J.S."/>
            <person name="Aerts A."/>
            <person name="Benoit I."/>
            <person name="Boyd A."/>
            <person name="Carlson A."/>
            <person name="Copeland A."/>
            <person name="Coutinho P.M."/>
            <person name="de Vries R.P."/>
            <person name="Ferreira P."/>
            <person name="Findley K."/>
            <person name="Foster B."/>
            <person name="Gaskell J."/>
            <person name="Glotzer D."/>
            <person name="Gorecki P."/>
            <person name="Heitman J."/>
            <person name="Hesse C."/>
            <person name="Hori C."/>
            <person name="Igarashi K."/>
            <person name="Jurgens J.A."/>
            <person name="Kallen N."/>
            <person name="Kersten P."/>
            <person name="Kohler A."/>
            <person name="Kuees U."/>
            <person name="Kumar T.K.A."/>
            <person name="Kuo A."/>
            <person name="LaButti K."/>
            <person name="Larrondo L.F."/>
            <person name="Lindquist E."/>
            <person name="Ling A."/>
            <person name="Lombard V."/>
            <person name="Lucas S."/>
            <person name="Lundell T."/>
            <person name="Martin R."/>
            <person name="McLaughlin D.J."/>
            <person name="Morgenstern I."/>
            <person name="Morin E."/>
            <person name="Murat C."/>
            <person name="Nagy L.G."/>
            <person name="Nolan M."/>
            <person name="Ohm R.A."/>
            <person name="Patyshakuliyeva A."/>
            <person name="Rokas A."/>
            <person name="Ruiz-Duenas F.J."/>
            <person name="Sabat G."/>
            <person name="Salamov A."/>
            <person name="Samejima M."/>
            <person name="Schmutz J."/>
            <person name="Slot J.C."/>
            <person name="St John F."/>
            <person name="Stenlid J."/>
            <person name="Sun H."/>
            <person name="Sun S."/>
            <person name="Syed K."/>
            <person name="Tsang A."/>
            <person name="Wiebenga A."/>
            <person name="Young D."/>
            <person name="Pisabarro A."/>
            <person name="Eastwood D.C."/>
            <person name="Martin F."/>
            <person name="Cullen D."/>
            <person name="Grigoriev I.V."/>
            <person name="Hibbett D.S."/>
        </authorList>
    </citation>
    <scope>NUCLEOTIDE SEQUENCE [LARGE SCALE GENOMIC DNA]</scope>
    <source>
        <strain evidence="2">MF3/22</strain>
    </source>
</reference>
<dbReference type="AlphaFoldDB" id="R7SIH8"/>
<gene>
    <name evidence="1" type="ORF">FOMMEDRAFT_163590</name>
</gene>
<organism evidence="1 2">
    <name type="scientific">Fomitiporia mediterranea (strain MF3/22)</name>
    <name type="common">Grapevine white-rot fungus</name>
    <dbReference type="NCBI Taxonomy" id="694068"/>
    <lineage>
        <taxon>Eukaryota</taxon>
        <taxon>Fungi</taxon>
        <taxon>Dikarya</taxon>
        <taxon>Basidiomycota</taxon>
        <taxon>Agaricomycotina</taxon>
        <taxon>Agaricomycetes</taxon>
        <taxon>Hymenochaetales</taxon>
        <taxon>Hymenochaetaceae</taxon>
        <taxon>Fomitiporia</taxon>
    </lineage>
</organism>